<sequence length="162" mass="18988">MEKKVINKPKERPIYLIGDSDHIDLPEFNVFDLACRIDTGAATSALHCHNVELHTINGKPAISFMLLDPEHPSYQNKKYYSFEFFEKVIKNSFGQTEKRYSIKTTVVLFGKKFKTEITLADREKMKFPLLLGRKLLRRGFLVDVRQKDLSYRLKYQNFINLP</sequence>
<dbReference type="Gene3D" id="2.40.70.10">
    <property type="entry name" value="Acid Proteases"/>
    <property type="match status" value="1"/>
</dbReference>
<dbReference type="RefSeq" id="WP_114365799.1">
    <property type="nucleotide sequence ID" value="NZ_BHZF01000001.1"/>
</dbReference>
<organism evidence="2 3">
    <name type="scientific">Schleiferia thermophila</name>
    <dbReference type="NCBI Taxonomy" id="884107"/>
    <lineage>
        <taxon>Bacteria</taxon>
        <taxon>Pseudomonadati</taxon>
        <taxon>Bacteroidota</taxon>
        <taxon>Flavobacteriia</taxon>
        <taxon>Flavobacteriales</taxon>
        <taxon>Schleiferiaceae</taxon>
        <taxon>Schleiferia</taxon>
    </lineage>
</organism>
<name>A0A369A8J7_9FLAO</name>
<dbReference type="PANTHER" id="PTHR38037">
    <property type="entry name" value="ZN_PROTEASE DOMAIN-CONTAINING PROTEIN"/>
    <property type="match status" value="1"/>
</dbReference>
<dbReference type="Pfam" id="PF05618">
    <property type="entry name" value="Zn_protease"/>
    <property type="match status" value="1"/>
</dbReference>
<dbReference type="PANTHER" id="PTHR38037:SF2">
    <property type="entry name" value="ATP-DEPENDENT ZINC PROTEASE DOMAIN-CONTAINING PROTEIN-RELATED"/>
    <property type="match status" value="1"/>
</dbReference>
<reference evidence="2 3" key="1">
    <citation type="submission" date="2018-07" db="EMBL/GenBank/DDBJ databases">
        <title>Genomic Encyclopedia of Type Strains, Phase IV (KMG-IV): sequencing the most valuable type-strain genomes for metagenomic binning, comparative biology and taxonomic classification.</title>
        <authorList>
            <person name="Goeker M."/>
        </authorList>
    </citation>
    <scope>NUCLEOTIDE SEQUENCE [LARGE SCALE GENOMIC DNA]</scope>
    <source>
        <strain evidence="2 3">DSM 21410</strain>
    </source>
</reference>
<gene>
    <name evidence="2" type="ORF">DES35_101736</name>
</gene>
<comment type="caution">
    <text evidence="2">The sequence shown here is derived from an EMBL/GenBank/DDBJ whole genome shotgun (WGS) entry which is preliminary data.</text>
</comment>
<dbReference type="InterPro" id="IPR021109">
    <property type="entry name" value="Peptidase_aspartic_dom_sf"/>
</dbReference>
<feature type="domain" description="Retropepsin-like aspartic endopeptidase" evidence="1">
    <location>
        <begin position="18"/>
        <end position="148"/>
    </location>
</feature>
<evidence type="ECO:0000259" key="1">
    <source>
        <dbReference type="Pfam" id="PF05618"/>
    </source>
</evidence>
<proteinExistence type="predicted"/>
<dbReference type="EMBL" id="QPJS01000001">
    <property type="protein sequence ID" value="RCX05451.1"/>
    <property type="molecule type" value="Genomic_DNA"/>
</dbReference>
<dbReference type="AlphaFoldDB" id="A0A369A8J7"/>
<accession>A0A369A8J7</accession>
<evidence type="ECO:0000313" key="2">
    <source>
        <dbReference type="EMBL" id="RCX05451.1"/>
    </source>
</evidence>
<dbReference type="Proteomes" id="UP000253517">
    <property type="component" value="Unassembled WGS sequence"/>
</dbReference>
<protein>
    <recommendedName>
        <fullName evidence="1">Retropepsin-like aspartic endopeptidase domain-containing protein</fullName>
    </recommendedName>
</protein>
<dbReference type="InterPro" id="IPR008503">
    <property type="entry name" value="Asp_endopeptidase"/>
</dbReference>
<keyword evidence="3" id="KW-1185">Reference proteome</keyword>
<evidence type="ECO:0000313" key="3">
    <source>
        <dbReference type="Proteomes" id="UP000253517"/>
    </source>
</evidence>
<dbReference type="SUPFAM" id="SSF50630">
    <property type="entry name" value="Acid proteases"/>
    <property type="match status" value="1"/>
</dbReference>